<name>A0A843WNC4_COLES</name>
<dbReference type="Proteomes" id="UP000652761">
    <property type="component" value="Unassembled WGS sequence"/>
</dbReference>
<feature type="compositionally biased region" description="Polar residues" evidence="1">
    <location>
        <begin position="21"/>
        <end position="32"/>
    </location>
</feature>
<dbReference type="EMBL" id="NMUH01003756">
    <property type="protein sequence ID" value="MQM06981.1"/>
    <property type="molecule type" value="Genomic_DNA"/>
</dbReference>
<evidence type="ECO:0000313" key="3">
    <source>
        <dbReference type="Proteomes" id="UP000652761"/>
    </source>
</evidence>
<comment type="caution">
    <text evidence="2">The sequence shown here is derived from an EMBL/GenBank/DDBJ whole genome shotgun (WGS) entry which is preliminary data.</text>
</comment>
<dbReference type="AlphaFoldDB" id="A0A843WNC4"/>
<reference evidence="2" key="1">
    <citation type="submission" date="2017-07" db="EMBL/GenBank/DDBJ databases">
        <title>Taro Niue Genome Assembly and Annotation.</title>
        <authorList>
            <person name="Atibalentja N."/>
            <person name="Keating K."/>
            <person name="Fields C.J."/>
        </authorList>
    </citation>
    <scope>NUCLEOTIDE SEQUENCE</scope>
    <source>
        <strain evidence="2">Niue_2</strain>
        <tissue evidence="2">Leaf</tissue>
    </source>
</reference>
<sequence>MPGTSRDPGPGSLESDDTDLDGTTQVPGQSPELTAWLTKNLGHPTEELSYNDPKELTGFVPYLRMHLNLLNSSDSHQTPRKLLRQLHHVPAFPYPIRHRLVFHDLPIILLQPLEALGKQGHEIQAREREKWAEETVLGQTYILQVAQVGVNMDVANQTAKARRTYPLSPSSYSKRQHIWTSTSQRPHLAANSYSTAAGTILFQDPTCTTPAHTTRPNHIGLTMAIT</sequence>
<gene>
    <name evidence="2" type="ORF">Taro_039814</name>
</gene>
<organism evidence="2 3">
    <name type="scientific">Colocasia esculenta</name>
    <name type="common">Wild taro</name>
    <name type="synonym">Arum esculentum</name>
    <dbReference type="NCBI Taxonomy" id="4460"/>
    <lineage>
        <taxon>Eukaryota</taxon>
        <taxon>Viridiplantae</taxon>
        <taxon>Streptophyta</taxon>
        <taxon>Embryophyta</taxon>
        <taxon>Tracheophyta</taxon>
        <taxon>Spermatophyta</taxon>
        <taxon>Magnoliopsida</taxon>
        <taxon>Liliopsida</taxon>
        <taxon>Araceae</taxon>
        <taxon>Aroideae</taxon>
        <taxon>Colocasieae</taxon>
        <taxon>Colocasia</taxon>
    </lineage>
</organism>
<evidence type="ECO:0000256" key="1">
    <source>
        <dbReference type="SAM" id="MobiDB-lite"/>
    </source>
</evidence>
<accession>A0A843WNC4</accession>
<keyword evidence="3" id="KW-1185">Reference proteome</keyword>
<evidence type="ECO:0000313" key="2">
    <source>
        <dbReference type="EMBL" id="MQM06981.1"/>
    </source>
</evidence>
<protein>
    <submittedName>
        <fullName evidence="2">Uncharacterized protein</fullName>
    </submittedName>
</protein>
<feature type="region of interest" description="Disordered" evidence="1">
    <location>
        <begin position="1"/>
        <end position="32"/>
    </location>
</feature>
<feature type="non-terminal residue" evidence="2">
    <location>
        <position position="226"/>
    </location>
</feature>
<proteinExistence type="predicted"/>